<accession>A0A1I1MT94</accession>
<name>A0A1I1MT94_9GAMM</name>
<dbReference type="Gene3D" id="3.90.550.10">
    <property type="entry name" value="Spore Coat Polysaccharide Biosynthesis Protein SpsA, Chain A"/>
    <property type="match status" value="1"/>
</dbReference>
<gene>
    <name evidence="4" type="ORF">SAMN05421848_3011</name>
</gene>
<dbReference type="OrthoDB" id="9802649at2"/>
<dbReference type="STRING" id="402385.SAMN05421848_3011"/>
<feature type="domain" description="Glycosyltransferase 2-like" evidence="3">
    <location>
        <begin position="11"/>
        <end position="155"/>
    </location>
</feature>
<dbReference type="GO" id="GO:0016758">
    <property type="term" value="F:hexosyltransferase activity"/>
    <property type="evidence" value="ECO:0007669"/>
    <property type="project" value="UniProtKB-ARBA"/>
</dbReference>
<dbReference type="PANTHER" id="PTHR22916">
    <property type="entry name" value="GLYCOSYLTRANSFERASE"/>
    <property type="match status" value="1"/>
</dbReference>
<proteinExistence type="predicted"/>
<dbReference type="Proteomes" id="UP000199046">
    <property type="component" value="Unassembled WGS sequence"/>
</dbReference>
<keyword evidence="1" id="KW-0328">Glycosyltransferase</keyword>
<dbReference type="PANTHER" id="PTHR22916:SF51">
    <property type="entry name" value="GLYCOSYLTRANSFERASE EPSH-RELATED"/>
    <property type="match status" value="1"/>
</dbReference>
<dbReference type="AlphaFoldDB" id="A0A1I1MT94"/>
<evidence type="ECO:0000259" key="3">
    <source>
        <dbReference type="Pfam" id="PF00535"/>
    </source>
</evidence>
<dbReference type="RefSeq" id="WP_090135667.1">
    <property type="nucleotide sequence ID" value="NZ_FOLY01000007.1"/>
</dbReference>
<keyword evidence="2 4" id="KW-0808">Transferase</keyword>
<evidence type="ECO:0000313" key="4">
    <source>
        <dbReference type="EMBL" id="SFC85813.1"/>
    </source>
</evidence>
<sequence>MAQAQKGQWLTVIVAAWNTAEWIEQTLSSMLSQVDHGVKVLIINDGSTDNTLECIEGCLNNYPDVKNQVEVISQNNRGISAVRNRAIRMVTTPWVTFLDGDDFWSEQYYRVVKQMVDEGDFDLIEFNAFSFQVDDQGNQSNHPVTYNALGNYQGELQESHFRTIFTTSKWYLWSRIFRTSLFDGLVFPEGKRYEDLMVTPFAVLRARRINATEKALIHYRRNLQSISTNIDSTDTHHVAEHIRCYLEAAEQEADPVKRKMLVLLAAQTMLFYKICVNLTYGYVGSIVPLKAMRQKVTPYLKRCQVQLPKKTRLLFISPAVSNMYTWVKTRRAF</sequence>
<dbReference type="SUPFAM" id="SSF53448">
    <property type="entry name" value="Nucleotide-diphospho-sugar transferases"/>
    <property type="match status" value="1"/>
</dbReference>
<evidence type="ECO:0000313" key="5">
    <source>
        <dbReference type="Proteomes" id="UP000199046"/>
    </source>
</evidence>
<evidence type="ECO:0000256" key="2">
    <source>
        <dbReference type="ARBA" id="ARBA00022679"/>
    </source>
</evidence>
<keyword evidence="5" id="KW-1185">Reference proteome</keyword>
<reference evidence="5" key="1">
    <citation type="submission" date="2016-10" db="EMBL/GenBank/DDBJ databases">
        <authorList>
            <person name="Varghese N."/>
            <person name="Submissions S."/>
        </authorList>
    </citation>
    <scope>NUCLEOTIDE SEQUENCE [LARGE SCALE GENOMIC DNA]</scope>
    <source>
        <strain evidence="5">DSM 23439</strain>
    </source>
</reference>
<protein>
    <submittedName>
        <fullName evidence="4">Glycosyltransferase involved in cell wall bisynthesis</fullName>
    </submittedName>
</protein>
<dbReference type="InterPro" id="IPR029044">
    <property type="entry name" value="Nucleotide-diphossugar_trans"/>
</dbReference>
<dbReference type="Pfam" id="PF00535">
    <property type="entry name" value="Glycos_transf_2"/>
    <property type="match status" value="1"/>
</dbReference>
<organism evidence="4 5">
    <name type="scientific">Kushneria avicenniae</name>
    <dbReference type="NCBI Taxonomy" id="402385"/>
    <lineage>
        <taxon>Bacteria</taxon>
        <taxon>Pseudomonadati</taxon>
        <taxon>Pseudomonadota</taxon>
        <taxon>Gammaproteobacteria</taxon>
        <taxon>Oceanospirillales</taxon>
        <taxon>Halomonadaceae</taxon>
        <taxon>Kushneria</taxon>
    </lineage>
</organism>
<dbReference type="InterPro" id="IPR001173">
    <property type="entry name" value="Glyco_trans_2-like"/>
</dbReference>
<evidence type="ECO:0000256" key="1">
    <source>
        <dbReference type="ARBA" id="ARBA00022676"/>
    </source>
</evidence>
<dbReference type="EMBL" id="FOLY01000007">
    <property type="protein sequence ID" value="SFC85813.1"/>
    <property type="molecule type" value="Genomic_DNA"/>
</dbReference>
<dbReference type="CDD" id="cd00761">
    <property type="entry name" value="Glyco_tranf_GTA_type"/>
    <property type="match status" value="1"/>
</dbReference>